<organism evidence="3 4">
    <name type="scientific">Mariprofundus erugo</name>
    <dbReference type="NCBI Taxonomy" id="2528639"/>
    <lineage>
        <taxon>Bacteria</taxon>
        <taxon>Pseudomonadati</taxon>
        <taxon>Pseudomonadota</taxon>
        <taxon>Candidatius Mariprofundia</taxon>
        <taxon>Mariprofundales</taxon>
        <taxon>Mariprofundaceae</taxon>
        <taxon>Mariprofundus</taxon>
    </lineage>
</organism>
<dbReference type="PROSITE" id="PS00018">
    <property type="entry name" value="EF_HAND_1"/>
    <property type="match status" value="1"/>
</dbReference>
<dbReference type="Gene3D" id="1.10.238.10">
    <property type="entry name" value="EF-hand"/>
    <property type="match status" value="1"/>
</dbReference>
<sequence length="94" mass="10739">MSVRSLSAILLVVVMATPAWAAQKTSTDKVVDAFMALDTDASSAVSFDEYNAMVEQQAQDRFAQMDANHDGEVSEDEYRQFWLERKAERYRLQR</sequence>
<evidence type="ECO:0000256" key="1">
    <source>
        <dbReference type="SAM" id="SignalP"/>
    </source>
</evidence>
<feature type="chain" id="PRO_5024351267" evidence="1">
    <location>
        <begin position="22"/>
        <end position="94"/>
    </location>
</feature>
<evidence type="ECO:0000313" key="4">
    <source>
        <dbReference type="Proteomes" id="UP000306585"/>
    </source>
</evidence>
<accession>A0A5R9GU88</accession>
<feature type="domain" description="EF-hand" evidence="2">
    <location>
        <begin position="53"/>
        <end position="88"/>
    </location>
</feature>
<keyword evidence="4" id="KW-1185">Reference proteome</keyword>
<comment type="caution">
    <text evidence="3">The sequence shown here is derived from an EMBL/GenBank/DDBJ whole genome shotgun (WGS) entry which is preliminary data.</text>
</comment>
<reference evidence="3 4" key="1">
    <citation type="journal article" date="2019" name="Appl. Environ. Microbiol.">
        <title>Environmental Evidence and Genomic Insight of Iron-oxidizing Bacteria Preference Towards More Corrosion Resistant Stainless Steel at Higher Salinities.</title>
        <authorList>
            <person name="Garrison C.E."/>
            <person name="Price K.A."/>
            <person name="Field E.K."/>
        </authorList>
    </citation>
    <scope>NUCLEOTIDE SEQUENCE [LARGE SCALE GENOMIC DNA]</scope>
    <source>
        <strain evidence="3 4">P3</strain>
    </source>
</reference>
<dbReference type="GO" id="GO:0005509">
    <property type="term" value="F:calcium ion binding"/>
    <property type="evidence" value="ECO:0007669"/>
    <property type="project" value="InterPro"/>
</dbReference>
<feature type="signal peptide" evidence="1">
    <location>
        <begin position="1"/>
        <end position="21"/>
    </location>
</feature>
<keyword evidence="1" id="KW-0732">Signal</keyword>
<gene>
    <name evidence="3" type="ORF">FEF65_02425</name>
</gene>
<evidence type="ECO:0000313" key="3">
    <source>
        <dbReference type="EMBL" id="TLS68585.1"/>
    </source>
</evidence>
<name>A0A5R9GU88_9PROT</name>
<dbReference type="PROSITE" id="PS50222">
    <property type="entry name" value="EF_HAND_2"/>
    <property type="match status" value="1"/>
</dbReference>
<proteinExistence type="predicted"/>
<evidence type="ECO:0000259" key="2">
    <source>
        <dbReference type="PROSITE" id="PS50222"/>
    </source>
</evidence>
<dbReference type="RefSeq" id="WP_138238204.1">
    <property type="nucleotide sequence ID" value="NZ_VBRY01000002.1"/>
</dbReference>
<dbReference type="InterPro" id="IPR002048">
    <property type="entry name" value="EF_hand_dom"/>
</dbReference>
<dbReference type="EMBL" id="VBRY01000002">
    <property type="protein sequence ID" value="TLS68585.1"/>
    <property type="molecule type" value="Genomic_DNA"/>
</dbReference>
<dbReference type="InterPro" id="IPR018247">
    <property type="entry name" value="EF_Hand_1_Ca_BS"/>
</dbReference>
<dbReference type="SUPFAM" id="SSF47473">
    <property type="entry name" value="EF-hand"/>
    <property type="match status" value="1"/>
</dbReference>
<dbReference type="AlphaFoldDB" id="A0A5R9GU88"/>
<dbReference type="InterPro" id="IPR011992">
    <property type="entry name" value="EF-hand-dom_pair"/>
</dbReference>
<dbReference type="OrthoDB" id="5295685at2"/>
<dbReference type="Pfam" id="PF13202">
    <property type="entry name" value="EF-hand_5"/>
    <property type="match status" value="1"/>
</dbReference>
<dbReference type="Proteomes" id="UP000306585">
    <property type="component" value="Unassembled WGS sequence"/>
</dbReference>
<protein>
    <submittedName>
        <fullName evidence="3">Thymidylate synthase</fullName>
    </submittedName>
</protein>